<sequence>MTGGLVLSMKEKFNLRSNLFGGSSNGGIADFNLAEAIENISLNRERIPDRYWDDTTLNISEEKVRLERQSNMTTQFTMEGRKGDICKLKVTTDNYSDTHECNGKEFGHYVSQIRLDNFEVKKLKELYILSKEHVTLADLVHCENMEIRRDAIKKMGYDEIKESATILDTFKDYDLLDLRFGGEDFGRFLKMVDSTSKAVYLLQVPRTRDFGTVKIQMNKAEDALAWSFDKQKSSYHPEIET</sequence>
<dbReference type="AlphaFoldDB" id="A0A0F9KNX6"/>
<dbReference type="EMBL" id="LAZR01007679">
    <property type="protein sequence ID" value="KKM83663.1"/>
    <property type="molecule type" value="Genomic_DNA"/>
</dbReference>
<gene>
    <name evidence="1" type="ORF">LCGC14_1306990</name>
</gene>
<accession>A0A0F9KNX6</accession>
<organism evidence="1">
    <name type="scientific">marine sediment metagenome</name>
    <dbReference type="NCBI Taxonomy" id="412755"/>
    <lineage>
        <taxon>unclassified sequences</taxon>
        <taxon>metagenomes</taxon>
        <taxon>ecological metagenomes</taxon>
    </lineage>
</organism>
<protein>
    <submittedName>
        <fullName evidence="1">Uncharacterized protein</fullName>
    </submittedName>
</protein>
<name>A0A0F9KNX6_9ZZZZ</name>
<comment type="caution">
    <text evidence="1">The sequence shown here is derived from an EMBL/GenBank/DDBJ whole genome shotgun (WGS) entry which is preliminary data.</text>
</comment>
<proteinExistence type="predicted"/>
<reference evidence="1" key="1">
    <citation type="journal article" date="2015" name="Nature">
        <title>Complex archaea that bridge the gap between prokaryotes and eukaryotes.</title>
        <authorList>
            <person name="Spang A."/>
            <person name="Saw J.H."/>
            <person name="Jorgensen S.L."/>
            <person name="Zaremba-Niedzwiedzka K."/>
            <person name="Martijn J."/>
            <person name="Lind A.E."/>
            <person name="van Eijk R."/>
            <person name="Schleper C."/>
            <person name="Guy L."/>
            <person name="Ettema T.J."/>
        </authorList>
    </citation>
    <scope>NUCLEOTIDE SEQUENCE</scope>
</reference>
<evidence type="ECO:0000313" key="1">
    <source>
        <dbReference type="EMBL" id="KKM83663.1"/>
    </source>
</evidence>